<reference evidence="2" key="1">
    <citation type="journal article" date="2019" name="Int. J. Syst. Evol. Microbiol.">
        <title>The Global Catalogue of Microorganisms (GCM) 10K type strain sequencing project: providing services to taxonomists for standard genome sequencing and annotation.</title>
        <authorList>
            <consortium name="The Broad Institute Genomics Platform"/>
            <consortium name="The Broad Institute Genome Sequencing Center for Infectious Disease"/>
            <person name="Wu L."/>
            <person name="Ma J."/>
        </authorList>
    </citation>
    <scope>NUCLEOTIDE SEQUENCE [LARGE SCALE GENOMIC DNA]</scope>
    <source>
        <strain evidence="2">JCM 18459</strain>
    </source>
</reference>
<proteinExistence type="predicted"/>
<gene>
    <name evidence="1" type="ORF">GCM10023340_26500</name>
</gene>
<evidence type="ECO:0000313" key="1">
    <source>
        <dbReference type="EMBL" id="GAA5150110.1"/>
    </source>
</evidence>
<organism evidence="1 2">
    <name type="scientific">Nocardioides marinquilinus</name>
    <dbReference type="NCBI Taxonomy" id="1210400"/>
    <lineage>
        <taxon>Bacteria</taxon>
        <taxon>Bacillati</taxon>
        <taxon>Actinomycetota</taxon>
        <taxon>Actinomycetes</taxon>
        <taxon>Propionibacteriales</taxon>
        <taxon>Nocardioidaceae</taxon>
        <taxon>Nocardioides</taxon>
    </lineage>
</organism>
<name>A0ABP9PPL4_9ACTN</name>
<comment type="caution">
    <text evidence="1">The sequence shown here is derived from an EMBL/GenBank/DDBJ whole genome shotgun (WGS) entry which is preliminary data.</text>
</comment>
<protein>
    <submittedName>
        <fullName evidence="1">Uncharacterized protein</fullName>
    </submittedName>
</protein>
<sequence length="69" mass="7340">MDSEQPWNHRLSDVAETAGGLAQMARRVERGEIDPSFFVHLKTASLLDAFADALEVPGAPGRGTGSKSS</sequence>
<dbReference type="Proteomes" id="UP001500221">
    <property type="component" value="Unassembled WGS sequence"/>
</dbReference>
<evidence type="ECO:0000313" key="2">
    <source>
        <dbReference type="Proteomes" id="UP001500221"/>
    </source>
</evidence>
<dbReference type="EMBL" id="BAABKG010000003">
    <property type="protein sequence ID" value="GAA5150110.1"/>
    <property type="molecule type" value="Genomic_DNA"/>
</dbReference>
<keyword evidence="2" id="KW-1185">Reference proteome</keyword>
<accession>A0ABP9PPL4</accession>